<sequence length="336" mass="38205">MAELWNTSPFECLSRCVTRGGPDGYGCISVVYHRHFSSCQLYAHNGTYEDARLVFASGHDYYKRIGYDGFCKEKQPPINGYLQPRPRIEGILQVATEKAIVLNEVLDLTHNSNYANEINKENVSHSKKLQEHELLSNPLITSCRSNYTLAYFLFENYKASQSVPSAIIKGINRRNCINLCSLNMNQHSEPIACSIVSYNKTGHICKLYDSRSNGIKIQPNEQHDYSEKLCLPRDVGCAIGATLKVYPKKEVNHVALIIKKNIDKLQQCVTLCHKNLWCQSITYKNKECKLFNVKIELCLSVLVDADDETITVSRSCNFGTRPKVEFASVCEYNYFN</sequence>
<feature type="domain" description="Apple" evidence="1">
    <location>
        <begin position="143"/>
        <end position="230"/>
    </location>
</feature>
<accession>A0A914DCV9</accession>
<dbReference type="Proteomes" id="UP000887540">
    <property type="component" value="Unplaced"/>
</dbReference>
<evidence type="ECO:0000313" key="2">
    <source>
        <dbReference type="Proteomes" id="UP000887540"/>
    </source>
</evidence>
<evidence type="ECO:0000313" key="3">
    <source>
        <dbReference type="WBParaSite" id="ACRNAN_scaffold22.g27119.t1"/>
    </source>
</evidence>
<dbReference type="InterPro" id="IPR003609">
    <property type="entry name" value="Pan_app"/>
</dbReference>
<reference evidence="3" key="1">
    <citation type="submission" date="2022-11" db="UniProtKB">
        <authorList>
            <consortium name="WormBaseParasite"/>
        </authorList>
    </citation>
    <scope>IDENTIFICATION</scope>
</reference>
<dbReference type="PROSITE" id="PS50948">
    <property type="entry name" value="PAN"/>
    <property type="match status" value="2"/>
</dbReference>
<dbReference type="WBParaSite" id="ACRNAN_scaffold22.g27119.t1">
    <property type="protein sequence ID" value="ACRNAN_scaffold22.g27119.t1"/>
    <property type="gene ID" value="ACRNAN_scaffold22.g27119"/>
</dbReference>
<dbReference type="Pfam" id="PF00024">
    <property type="entry name" value="PAN_1"/>
    <property type="match status" value="3"/>
</dbReference>
<dbReference type="Gene3D" id="3.50.4.10">
    <property type="entry name" value="Hepatocyte Growth Factor"/>
    <property type="match status" value="2"/>
</dbReference>
<protein>
    <submittedName>
        <fullName evidence="3">Apple domain-containing protein</fullName>
    </submittedName>
</protein>
<feature type="domain" description="Apple" evidence="1">
    <location>
        <begin position="237"/>
        <end position="316"/>
    </location>
</feature>
<evidence type="ECO:0000259" key="1">
    <source>
        <dbReference type="PROSITE" id="PS50948"/>
    </source>
</evidence>
<name>A0A914DCV9_9BILA</name>
<proteinExistence type="predicted"/>
<organism evidence="2 3">
    <name type="scientific">Acrobeloides nanus</name>
    <dbReference type="NCBI Taxonomy" id="290746"/>
    <lineage>
        <taxon>Eukaryota</taxon>
        <taxon>Metazoa</taxon>
        <taxon>Ecdysozoa</taxon>
        <taxon>Nematoda</taxon>
        <taxon>Chromadorea</taxon>
        <taxon>Rhabditida</taxon>
        <taxon>Tylenchina</taxon>
        <taxon>Cephalobomorpha</taxon>
        <taxon>Cephaloboidea</taxon>
        <taxon>Cephalobidae</taxon>
        <taxon>Acrobeloides</taxon>
    </lineage>
</organism>
<dbReference type="SMART" id="SM00473">
    <property type="entry name" value="PAN_AP"/>
    <property type="match status" value="3"/>
</dbReference>
<dbReference type="SUPFAM" id="SSF57414">
    <property type="entry name" value="Hairpin loop containing domain-like"/>
    <property type="match status" value="2"/>
</dbReference>
<keyword evidence="2" id="KW-1185">Reference proteome</keyword>
<dbReference type="AlphaFoldDB" id="A0A914DCV9"/>